<evidence type="ECO:0000313" key="1">
    <source>
        <dbReference type="EMBL" id="KYC29067.1"/>
    </source>
</evidence>
<dbReference type="OrthoDB" id="9811314at2"/>
<dbReference type="Proteomes" id="UP000243416">
    <property type="component" value="Unassembled WGS sequence"/>
</dbReference>
<organism evidence="1 2">
    <name type="scientific">Sterolibacterium denitrificans</name>
    <dbReference type="NCBI Taxonomy" id="157592"/>
    <lineage>
        <taxon>Bacteria</taxon>
        <taxon>Pseudomonadati</taxon>
        <taxon>Pseudomonadota</taxon>
        <taxon>Betaproteobacteria</taxon>
        <taxon>Nitrosomonadales</taxon>
        <taxon>Sterolibacteriaceae</taxon>
        <taxon>Sterolibacterium</taxon>
    </lineage>
</organism>
<sequence length="438" mass="46470">MKKIFLEFLSAFAILLVMPVSAHAGIQIEHWAAPSGARVYFVASPALPILDVRIDFGAGSAFDPPGKAGLAALTSGLLDSGATLDGREYDEERIAEKLADLAASLGGSADIDRAGLSLRTLATLPERTAALALMRAMLTAPSFPAAALEREKTRAAAAIEEAETRPAAIAARRFQQALYPDHPYGAVPTVASIASITREDVVGYWRAHFGAPHAVISIIGAVTRAEAETIAAQLSDALPAATAAAELPAVALPAAATVKVPHPAMQSHIHIGLPAIKRGDADFFPLQVGNYILGGGGFVSRLMQEVREKRGYAYSVYSYFEPRKLEGPFGIGLQTKREQAGEAIKLVNATLDAFLKDGPTEKEMQAAKQNLIDGLALKLDSNAKILGHLATIGFYDLPLDYLDDYPRRIAAVTAAQVRAAFARHVQPEHLVTVIVAAD</sequence>
<name>A0A656Z7M0_9PROT</name>
<protein>
    <submittedName>
        <fullName evidence="1">Zinc protease</fullName>
    </submittedName>
</protein>
<dbReference type="Gene3D" id="3.30.830.10">
    <property type="entry name" value="Metalloenzyme, LuxS/M16 peptidase-like"/>
    <property type="match status" value="2"/>
</dbReference>
<dbReference type="GO" id="GO:0006508">
    <property type="term" value="P:proteolysis"/>
    <property type="evidence" value="ECO:0007669"/>
    <property type="project" value="UniProtKB-KW"/>
</dbReference>
<keyword evidence="2" id="KW-1185">Reference proteome</keyword>
<dbReference type="InterPro" id="IPR007863">
    <property type="entry name" value="Peptidase_M16_C"/>
</dbReference>
<comment type="caution">
    <text evidence="1">The sequence shown here is derived from an EMBL/GenBank/DDBJ whole genome shotgun (WGS) entry which is preliminary data.</text>
</comment>
<dbReference type="SUPFAM" id="SSF63411">
    <property type="entry name" value="LuxS/MPP-like metallohydrolase"/>
    <property type="match status" value="2"/>
</dbReference>
<dbReference type="InterPro" id="IPR011765">
    <property type="entry name" value="Pept_M16_N"/>
</dbReference>
<gene>
    <name evidence="1" type="ORF">ACY05_00295</name>
</gene>
<keyword evidence="1" id="KW-0645">Protease</keyword>
<dbReference type="GO" id="GO:0008233">
    <property type="term" value="F:peptidase activity"/>
    <property type="evidence" value="ECO:0007669"/>
    <property type="project" value="UniProtKB-KW"/>
</dbReference>
<proteinExistence type="predicted"/>
<dbReference type="GO" id="GO:0046872">
    <property type="term" value="F:metal ion binding"/>
    <property type="evidence" value="ECO:0007669"/>
    <property type="project" value="InterPro"/>
</dbReference>
<dbReference type="PANTHER" id="PTHR11851:SF224">
    <property type="entry name" value="PROCESSING PROTEASE"/>
    <property type="match status" value="1"/>
</dbReference>
<keyword evidence="1" id="KW-0378">Hydrolase</keyword>
<dbReference type="Pfam" id="PF05193">
    <property type="entry name" value="Peptidase_M16_C"/>
    <property type="match status" value="1"/>
</dbReference>
<reference evidence="1 2" key="1">
    <citation type="journal article" date="2016" name="ISME J.">
        <title>Integrated multi-omics analyses reveal the biochemical mechanisms and phylogenetic relevance of anaerobic androgen biodegradation in the environment.</title>
        <authorList>
            <person name="Yang F.C."/>
            <person name="Chen Y.L."/>
            <person name="Tang S.L."/>
            <person name="Yu C.P."/>
            <person name="Wang P.H."/>
            <person name="Ismail W."/>
            <person name="Wang C.H."/>
            <person name="Ding J.Y."/>
            <person name="Yang C.Y."/>
            <person name="Yang C.Y."/>
            <person name="Chiang Y.R."/>
        </authorList>
    </citation>
    <scope>NUCLEOTIDE SEQUENCE [LARGE SCALE GENOMIC DNA]</scope>
    <source>
        <strain evidence="1 2">DSM 13999</strain>
    </source>
</reference>
<dbReference type="Pfam" id="PF00675">
    <property type="entry name" value="Peptidase_M16"/>
    <property type="match status" value="1"/>
</dbReference>
<dbReference type="RefSeq" id="WP_067169208.1">
    <property type="nucleotide sequence ID" value="NZ_LFZK01000001.1"/>
</dbReference>
<dbReference type="AlphaFoldDB" id="A0A656Z7M0"/>
<evidence type="ECO:0000313" key="2">
    <source>
        <dbReference type="Proteomes" id="UP000243416"/>
    </source>
</evidence>
<dbReference type="EMBL" id="LFZK01000001">
    <property type="protein sequence ID" value="KYC29067.1"/>
    <property type="molecule type" value="Genomic_DNA"/>
</dbReference>
<dbReference type="PANTHER" id="PTHR11851">
    <property type="entry name" value="METALLOPROTEASE"/>
    <property type="match status" value="1"/>
</dbReference>
<dbReference type="InterPro" id="IPR011249">
    <property type="entry name" value="Metalloenz_LuxS/M16"/>
</dbReference>
<accession>A0A656Z7M0</accession>
<dbReference type="InterPro" id="IPR050361">
    <property type="entry name" value="MPP/UQCRC_Complex"/>
</dbReference>